<dbReference type="PANTHER" id="PTHR46033:SF8">
    <property type="entry name" value="PROTEIN MAINTENANCE OF MERISTEMS-LIKE"/>
    <property type="match status" value="1"/>
</dbReference>
<dbReference type="GO" id="GO:0010073">
    <property type="term" value="P:meristem maintenance"/>
    <property type="evidence" value="ECO:0007669"/>
    <property type="project" value="InterPro"/>
</dbReference>
<dbReference type="AlphaFoldDB" id="A0A151SP24"/>
<dbReference type="Gramene" id="C.cajan_02760.t">
    <property type="protein sequence ID" value="C.cajan_02760.t.cds1"/>
    <property type="gene ID" value="C.cajan_02760"/>
</dbReference>
<accession>A0A151SP24</accession>
<dbReference type="EMBL" id="CM003613">
    <property type="protein sequence ID" value="KYP56584.1"/>
    <property type="molecule type" value="Genomic_DNA"/>
</dbReference>
<evidence type="ECO:0000259" key="1">
    <source>
        <dbReference type="Pfam" id="PF10536"/>
    </source>
</evidence>
<gene>
    <name evidence="2" type="ORF">KK1_002827</name>
</gene>
<feature type="domain" description="Aminotransferase-like plant mobile" evidence="1">
    <location>
        <begin position="11"/>
        <end position="131"/>
    </location>
</feature>
<sequence length="220" mass="25159">MCSTYLEIVSVKGESLIGSMIKLKWLRENMLELAEEPSQEELHAYCKAYILSLIGGVLMPDKADNKVHLMYLSLLINLRKTRRYSWGSACLAMLYREMCRATDVSSKTISGCASLLQSWTWHRMPYRVPSTFPLAKIYGMRCHVQDCNKDAQPLIVLLLTSVALHISLYNIAKQADPQLYRLVFLRFINKDKYIRCTLLSALSGIKTPPIKLNIYALQYA</sequence>
<dbReference type="Proteomes" id="UP000075243">
    <property type="component" value="Chromosome 11"/>
</dbReference>
<protein>
    <submittedName>
        <fullName evidence="2">Serine/threonine protein phosphatase 7 long form isogeny</fullName>
    </submittedName>
</protein>
<dbReference type="InterPro" id="IPR044824">
    <property type="entry name" value="MAIN-like"/>
</dbReference>
<name>A0A151SP24_CAJCA</name>
<evidence type="ECO:0000313" key="2">
    <source>
        <dbReference type="EMBL" id="KYP56584.1"/>
    </source>
</evidence>
<keyword evidence="3" id="KW-1185">Reference proteome</keyword>
<evidence type="ECO:0000313" key="3">
    <source>
        <dbReference type="Proteomes" id="UP000075243"/>
    </source>
</evidence>
<dbReference type="InterPro" id="IPR019557">
    <property type="entry name" value="AminoTfrase-like_pln_mobile"/>
</dbReference>
<proteinExistence type="predicted"/>
<organism evidence="2 3">
    <name type="scientific">Cajanus cajan</name>
    <name type="common">Pigeon pea</name>
    <name type="synonym">Cajanus indicus</name>
    <dbReference type="NCBI Taxonomy" id="3821"/>
    <lineage>
        <taxon>Eukaryota</taxon>
        <taxon>Viridiplantae</taxon>
        <taxon>Streptophyta</taxon>
        <taxon>Embryophyta</taxon>
        <taxon>Tracheophyta</taxon>
        <taxon>Spermatophyta</taxon>
        <taxon>Magnoliopsida</taxon>
        <taxon>eudicotyledons</taxon>
        <taxon>Gunneridae</taxon>
        <taxon>Pentapetalae</taxon>
        <taxon>rosids</taxon>
        <taxon>fabids</taxon>
        <taxon>Fabales</taxon>
        <taxon>Fabaceae</taxon>
        <taxon>Papilionoideae</taxon>
        <taxon>50 kb inversion clade</taxon>
        <taxon>NPAAA clade</taxon>
        <taxon>indigoferoid/millettioid clade</taxon>
        <taxon>Phaseoleae</taxon>
        <taxon>Cajanus</taxon>
    </lineage>
</organism>
<reference evidence="2 3" key="1">
    <citation type="journal article" date="2012" name="Nat. Biotechnol.">
        <title>Draft genome sequence of pigeonpea (Cajanus cajan), an orphan legume crop of resource-poor farmers.</title>
        <authorList>
            <person name="Varshney R.K."/>
            <person name="Chen W."/>
            <person name="Li Y."/>
            <person name="Bharti A.K."/>
            <person name="Saxena R.K."/>
            <person name="Schlueter J.A."/>
            <person name="Donoghue M.T."/>
            <person name="Azam S."/>
            <person name="Fan G."/>
            <person name="Whaley A.M."/>
            <person name="Farmer A.D."/>
            <person name="Sheridan J."/>
            <person name="Iwata A."/>
            <person name="Tuteja R."/>
            <person name="Penmetsa R.V."/>
            <person name="Wu W."/>
            <person name="Upadhyaya H.D."/>
            <person name="Yang S.P."/>
            <person name="Shah T."/>
            <person name="Saxena K.B."/>
            <person name="Michael T."/>
            <person name="McCombie W.R."/>
            <person name="Yang B."/>
            <person name="Zhang G."/>
            <person name="Yang H."/>
            <person name="Wang J."/>
            <person name="Spillane C."/>
            <person name="Cook D.R."/>
            <person name="May G.D."/>
            <person name="Xu X."/>
            <person name="Jackson S.A."/>
        </authorList>
    </citation>
    <scope>NUCLEOTIDE SEQUENCE [LARGE SCALE GENOMIC DNA]</scope>
    <source>
        <strain evidence="3">cv. Asha</strain>
    </source>
</reference>
<dbReference type="PANTHER" id="PTHR46033">
    <property type="entry name" value="PROTEIN MAIN-LIKE 2"/>
    <property type="match status" value="1"/>
</dbReference>
<dbReference type="Pfam" id="PF10536">
    <property type="entry name" value="PMD"/>
    <property type="match status" value="1"/>
</dbReference>